<evidence type="ECO:0000256" key="8">
    <source>
        <dbReference type="ARBA" id="ARBA00023136"/>
    </source>
</evidence>
<dbReference type="CDD" id="cd00160">
    <property type="entry name" value="RhoGEF"/>
    <property type="match status" value="1"/>
</dbReference>
<dbReference type="RefSeq" id="XP_052747716.1">
    <property type="nucleotide sequence ID" value="XM_052891756.1"/>
</dbReference>
<dbReference type="InterPro" id="IPR046349">
    <property type="entry name" value="C1-like_sf"/>
</dbReference>
<dbReference type="Pfam" id="PF00595">
    <property type="entry name" value="PDZ"/>
    <property type="match status" value="1"/>
</dbReference>
<dbReference type="SUPFAM" id="SSF57889">
    <property type="entry name" value="Cysteine-rich domain"/>
    <property type="match status" value="1"/>
</dbReference>
<dbReference type="PROSITE" id="PS50010">
    <property type="entry name" value="DH_2"/>
    <property type="match status" value="1"/>
</dbReference>
<feature type="domain" description="Phorbol-ester/DAG-type" evidence="11">
    <location>
        <begin position="739"/>
        <end position="789"/>
    </location>
</feature>
<evidence type="ECO:0000256" key="4">
    <source>
        <dbReference type="ARBA" id="ARBA00022490"/>
    </source>
</evidence>
<dbReference type="InterPro" id="IPR035899">
    <property type="entry name" value="DBL_dom_sf"/>
</dbReference>
<evidence type="ECO:0000256" key="9">
    <source>
        <dbReference type="SAM" id="MobiDB-lite"/>
    </source>
</evidence>
<dbReference type="InterPro" id="IPR001478">
    <property type="entry name" value="PDZ"/>
</dbReference>
<dbReference type="Gene3D" id="2.30.42.10">
    <property type="match status" value="1"/>
</dbReference>
<keyword evidence="3" id="KW-0343">GTPase activation</keyword>
<evidence type="ECO:0000256" key="5">
    <source>
        <dbReference type="ARBA" id="ARBA00022553"/>
    </source>
</evidence>
<dbReference type="Pfam" id="PF00621">
    <property type="entry name" value="RhoGEF"/>
    <property type="match status" value="1"/>
</dbReference>
<dbReference type="PANTHER" id="PTHR45872">
    <property type="entry name" value="RHO GUANINE NUCLEOTIDE EXCHANGE FACTOR 2, ISOFORM D"/>
    <property type="match status" value="1"/>
</dbReference>
<feature type="region of interest" description="Disordered" evidence="9">
    <location>
        <begin position="228"/>
        <end position="311"/>
    </location>
</feature>
<evidence type="ECO:0000259" key="11">
    <source>
        <dbReference type="PROSITE" id="PS50081"/>
    </source>
</evidence>
<dbReference type="InterPro" id="IPR015212">
    <property type="entry name" value="RGS-like_dom"/>
</dbReference>
<dbReference type="Pfam" id="PF00130">
    <property type="entry name" value="C1_1"/>
    <property type="match status" value="1"/>
</dbReference>
<dbReference type="InterPro" id="IPR044926">
    <property type="entry name" value="RGS_subdomain_2"/>
</dbReference>
<dbReference type="SMART" id="SM00228">
    <property type="entry name" value="PDZ"/>
    <property type="match status" value="1"/>
</dbReference>
<dbReference type="SMART" id="SM00109">
    <property type="entry name" value="C1"/>
    <property type="match status" value="1"/>
</dbReference>
<dbReference type="PROSITE" id="PS50106">
    <property type="entry name" value="PDZ"/>
    <property type="match status" value="1"/>
</dbReference>
<keyword evidence="7" id="KW-0862">Zinc</keyword>
<feature type="compositionally biased region" description="Basic and acidic residues" evidence="9">
    <location>
        <begin position="1402"/>
        <end position="1445"/>
    </location>
</feature>
<organism evidence="13 14">
    <name type="scientific">Galleria mellonella</name>
    <name type="common">Greater wax moth</name>
    <dbReference type="NCBI Taxonomy" id="7137"/>
    <lineage>
        <taxon>Eukaryota</taxon>
        <taxon>Metazoa</taxon>
        <taxon>Ecdysozoa</taxon>
        <taxon>Arthropoda</taxon>
        <taxon>Hexapoda</taxon>
        <taxon>Insecta</taxon>
        <taxon>Pterygota</taxon>
        <taxon>Neoptera</taxon>
        <taxon>Endopterygota</taxon>
        <taxon>Lepidoptera</taxon>
        <taxon>Glossata</taxon>
        <taxon>Ditrysia</taxon>
        <taxon>Pyraloidea</taxon>
        <taxon>Pyralidae</taxon>
        <taxon>Galleriinae</taxon>
        <taxon>Galleria</taxon>
    </lineage>
</organism>
<accession>A0ABM3M8E6</accession>
<reference evidence="14" key="1">
    <citation type="submission" date="2025-08" db="UniProtKB">
        <authorList>
            <consortium name="RefSeq"/>
        </authorList>
    </citation>
    <scope>IDENTIFICATION</scope>
    <source>
        <tissue evidence="14">Whole larvae</tissue>
    </source>
</reference>
<name>A0ABM3M8E6_GALME</name>
<dbReference type="Pfam" id="PF09128">
    <property type="entry name" value="RGS-like"/>
    <property type="match status" value="1"/>
</dbReference>
<feature type="compositionally biased region" description="Low complexity" evidence="9">
    <location>
        <begin position="949"/>
        <end position="964"/>
    </location>
</feature>
<feature type="domain" description="DH" evidence="10">
    <location>
        <begin position="1009"/>
        <end position="1204"/>
    </location>
</feature>
<feature type="compositionally biased region" description="Polar residues" evidence="9">
    <location>
        <begin position="196"/>
        <end position="205"/>
    </location>
</feature>
<dbReference type="InterPro" id="IPR041020">
    <property type="entry name" value="PH_16"/>
</dbReference>
<protein>
    <submittedName>
        <fullName evidence="14">Uncharacterized protein LOC113523196 isoform X1</fullName>
    </submittedName>
</protein>
<dbReference type="InterPro" id="IPR036034">
    <property type="entry name" value="PDZ_sf"/>
</dbReference>
<dbReference type="PROSITE" id="PS50081">
    <property type="entry name" value="ZF_DAG_PE_2"/>
    <property type="match status" value="1"/>
</dbReference>
<evidence type="ECO:0000259" key="12">
    <source>
        <dbReference type="PROSITE" id="PS50106"/>
    </source>
</evidence>
<keyword evidence="8" id="KW-0472">Membrane</keyword>
<feature type="compositionally biased region" description="Basic and acidic residues" evidence="9">
    <location>
        <begin position="885"/>
        <end position="895"/>
    </location>
</feature>
<evidence type="ECO:0000256" key="2">
    <source>
        <dbReference type="ARBA" id="ARBA00004496"/>
    </source>
</evidence>
<feature type="compositionally biased region" description="Pro residues" evidence="9">
    <location>
        <begin position="429"/>
        <end position="451"/>
    </location>
</feature>
<evidence type="ECO:0000256" key="6">
    <source>
        <dbReference type="ARBA" id="ARBA00022723"/>
    </source>
</evidence>
<evidence type="ECO:0000256" key="7">
    <source>
        <dbReference type="ARBA" id="ARBA00022833"/>
    </source>
</evidence>
<proteinExistence type="predicted"/>
<dbReference type="SUPFAM" id="SSF48097">
    <property type="entry name" value="Regulator of G-protein signaling, RGS"/>
    <property type="match status" value="1"/>
</dbReference>
<feature type="compositionally biased region" description="Basic and acidic residues" evidence="9">
    <location>
        <begin position="910"/>
        <end position="919"/>
    </location>
</feature>
<dbReference type="InterPro" id="IPR011993">
    <property type="entry name" value="PH-like_dom_sf"/>
</dbReference>
<dbReference type="Gene3D" id="3.30.60.20">
    <property type="match status" value="1"/>
</dbReference>
<evidence type="ECO:0000313" key="14">
    <source>
        <dbReference type="RefSeq" id="XP_052747716.1"/>
    </source>
</evidence>
<feature type="compositionally biased region" description="Polar residues" evidence="9">
    <location>
        <begin position="965"/>
        <end position="977"/>
    </location>
</feature>
<dbReference type="SUPFAM" id="SSF50156">
    <property type="entry name" value="PDZ domain-like"/>
    <property type="match status" value="1"/>
</dbReference>
<dbReference type="GeneID" id="113523196"/>
<feature type="region of interest" description="Disordered" evidence="9">
    <location>
        <begin position="657"/>
        <end position="676"/>
    </location>
</feature>
<dbReference type="InterPro" id="IPR000219">
    <property type="entry name" value="DH_dom"/>
</dbReference>
<dbReference type="Pfam" id="PF17838">
    <property type="entry name" value="PH_16"/>
    <property type="match status" value="1"/>
</dbReference>
<feature type="region of interest" description="Disordered" evidence="9">
    <location>
        <begin position="418"/>
        <end position="458"/>
    </location>
</feature>
<keyword evidence="6" id="KW-0479">Metal-binding</keyword>
<keyword evidence="13" id="KW-1185">Reference proteome</keyword>
<dbReference type="InterPro" id="IPR002219">
    <property type="entry name" value="PKC_DAG/PE"/>
</dbReference>
<keyword evidence="4" id="KW-0963">Cytoplasm</keyword>
<dbReference type="PANTHER" id="PTHR45872:SF2">
    <property type="entry name" value="RHO GUANINE NUCLEOTIDE EXCHANGE FACTOR 2, ISOFORM D"/>
    <property type="match status" value="1"/>
</dbReference>
<feature type="region of interest" description="Disordered" evidence="9">
    <location>
        <begin position="1355"/>
        <end position="1457"/>
    </location>
</feature>
<dbReference type="Gene3D" id="1.10.167.10">
    <property type="entry name" value="Regulator of G-protein Signalling 4, domain 2"/>
    <property type="match status" value="1"/>
</dbReference>
<dbReference type="Gene3D" id="1.20.900.10">
    <property type="entry name" value="Dbl homology (DH) domain"/>
    <property type="match status" value="1"/>
</dbReference>
<sequence length="1769" mass="194556">MLGGAASPGGDDVLIVTVVADEHGYGMKVSGDNPVYVQSVKENGAAWRAGLRAGDRILCVDAVPVHNHTHQQVVQMIRANKKTVLTVQQNTSRHKRPITAPFPVNPEKQRQLEVSKVETMQRMLDEDQVYIKQLRLELSKVPDVRKQAQLELAEQRCIKLKHEIDVIKAGQPMEMTTSNLAPATPRLATRIKTSDKTSPVQNTGFLSGLPRSLSNLTGQSLRNLRQARQNNKGQQENQPPLVRQNSDESNNKRRHVHNNTVPMVPTTCLDNTPPPLPPRSIERPKRNPLSPSMTPSPINPLAQPKPSGSISHAHKQYYKGRYYPEKPQFPMHQSTPSYNEEHQKQFRRSSHSLDGDLEGPQPNSIALQMSYPLVNVPPPPLQTDNRTGVPVLHIRSRSSPEQLDHEMLRPAAPLPMGVSSEKEAWGRGTPPPAAPAPPAPPAPPGTPPPPYAHNTQPCADPQRAIISMEEDDSPASDTSTYSGLFSNLRSVRESKARTAVLLNWLLGERRSAHAALVLVLTDGFRAAAAVNNATLRRWAYEIHSTFIMPNAVLQLNGVDENMANEIEHVLVNEYDKDEILRNVFRKARQKAKEEMTQQLTEFQVKRQVGLGTLYGPDDLIIEKCDVDKTQEAVVVERLMCQRLSSLAQGAAGAAGAGGAGGAAGVPAPPAPAAQPSGPDAHSALLAAVATAALCLQCSATAVAAAVGGSRPSFLQRDKVYKQKVKQLTKQHLNPFVVRGHHLQLQALTSVAHCHHCDNVIWGLAPQAYVCTYCELRVHRACAKSVEEGCCLDGEHHNNRISRFMERIHPNNQHQPSNQDSGDKKFRKASANAHFINMERSFRKMEDEPYWDQTLTPATAQGESRREGSTEEQTAPDADVDTSDANTKEAPDKDNNWRSAAPGGRGVNRAESCRERDAPRRGKHRNASDPNRLTAHNNHDLEPCAATAPSGSSSSSSLSSRSNESNTVAAEQQASQSDWSEEDEPLAAQWADSLPPHVLESLKLSPAMRKRQEVIHELIVSEGSHVRWLKVLGGVFLRPLEAQPALLAADELRALFPNLPGVRERHARLYADLRALRADAPHHLVPIRPLADAMLNTLGESGYSACLARFCRGQRLALESLRERRRKNKELHQFLSNREQLPLCGRLQLRDLLACVWQRLTKYQLLLEGVLKTVGESDDDNEEDIARLRRALDTAKDVLHTVDTAIHTAENEHRLRSIQSKLEVRAPAGAEWDELRRLELAARRLRLEGELAIRSDTNKKIAVLALMLEDSLVLLQREGDKFVLKPIQVRADPSQPGLLSPLIKWDKVLFRPNAAVRNTFFLMNINGVQMHELSANNLTDYATWVKHIQESPLAKLAETKPNITPSHQASRSNDDSAGINVSRNPSDASEKSTSTTPADEPSESERDRASMERSSVEREKEDKKTEREDRRSSDKEGEVADREEKHIPRRPTVGRISTHCGSPRPLECGAAVTVRAPAARAASTARAVCTHQESLRRLDDVIARALRAKSGVVGALLGVPSQQFAQLADLAAADAQGEVDPAGAVQEGEDVHQLLLAAHAQLHRLTMQLTRMMNVSEAAAVAARSRRGTCDACRPPPPGQPGQPGHSGPRRPLARTSTIRSEENIEPPSEKSDKIEEKQDDSEFKITESMSIIESLDKDLSFDMLTELDGSMEVLEDDPEGEMEGTACTAAAAARLAGGLGALSGTLGRVLGVLPARDRERRMLRAQLAALREENDRLRARTLDCQIPEEISLAKSTADQSIQDQPSNGG</sequence>
<dbReference type="SUPFAM" id="SSF50729">
    <property type="entry name" value="PH domain-like"/>
    <property type="match status" value="1"/>
</dbReference>
<feature type="region of interest" description="Disordered" evidence="9">
    <location>
        <begin position="190"/>
        <end position="214"/>
    </location>
</feature>
<comment type="subcellular location">
    <subcellularLocation>
        <location evidence="2">Cytoplasm</location>
    </subcellularLocation>
    <subcellularLocation>
        <location evidence="1">Membrane</location>
    </subcellularLocation>
</comment>
<evidence type="ECO:0000259" key="10">
    <source>
        <dbReference type="PROSITE" id="PS50010"/>
    </source>
</evidence>
<feature type="domain" description="PDZ" evidence="12">
    <location>
        <begin position="15"/>
        <end position="84"/>
    </location>
</feature>
<dbReference type="SUPFAM" id="SSF48065">
    <property type="entry name" value="DBL homology domain (DH-domain)"/>
    <property type="match status" value="1"/>
</dbReference>
<evidence type="ECO:0000256" key="1">
    <source>
        <dbReference type="ARBA" id="ARBA00004370"/>
    </source>
</evidence>
<dbReference type="SMART" id="SM00325">
    <property type="entry name" value="RhoGEF"/>
    <property type="match status" value="1"/>
</dbReference>
<evidence type="ECO:0000256" key="3">
    <source>
        <dbReference type="ARBA" id="ARBA00022468"/>
    </source>
</evidence>
<feature type="compositionally biased region" description="Polar residues" evidence="9">
    <location>
        <begin position="1378"/>
        <end position="1396"/>
    </location>
</feature>
<dbReference type="Gene3D" id="2.30.29.30">
    <property type="entry name" value="Pleckstrin-homology domain (PH domain)/Phosphotyrosine-binding domain (PTB)"/>
    <property type="match status" value="1"/>
</dbReference>
<feature type="region of interest" description="Disordered" evidence="9">
    <location>
        <begin position="855"/>
        <end position="991"/>
    </location>
</feature>
<feature type="region of interest" description="Disordered" evidence="9">
    <location>
        <begin position="324"/>
        <end position="361"/>
    </location>
</feature>
<dbReference type="InterPro" id="IPR036305">
    <property type="entry name" value="RGS_sf"/>
</dbReference>
<dbReference type="Proteomes" id="UP001652740">
    <property type="component" value="Unplaced"/>
</dbReference>
<feature type="compositionally biased region" description="Basic and acidic residues" evidence="9">
    <location>
        <begin position="1619"/>
        <end position="1645"/>
    </location>
</feature>
<feature type="compositionally biased region" description="Polar residues" evidence="9">
    <location>
        <begin position="228"/>
        <end position="244"/>
    </location>
</feature>
<feature type="compositionally biased region" description="Polar residues" evidence="9">
    <location>
        <begin position="1360"/>
        <end position="1370"/>
    </location>
</feature>
<gene>
    <name evidence="14" type="primary">LOC113523196</name>
</gene>
<evidence type="ECO:0000313" key="13">
    <source>
        <dbReference type="Proteomes" id="UP001652740"/>
    </source>
</evidence>
<keyword evidence="5" id="KW-0597">Phosphoprotein</keyword>
<feature type="region of interest" description="Disordered" evidence="9">
    <location>
        <begin position="1586"/>
        <end position="1645"/>
    </location>
</feature>